<dbReference type="InterPro" id="IPR024096">
    <property type="entry name" value="NO_sig/Golgi_transp_ligand-bd"/>
</dbReference>
<evidence type="ECO:0000259" key="14">
    <source>
        <dbReference type="SMART" id="SM00382"/>
    </source>
</evidence>
<dbReference type="InterPro" id="IPR014851">
    <property type="entry name" value="BCS1_N"/>
</dbReference>
<dbReference type="EMBL" id="JABEYC010000688">
    <property type="protein sequence ID" value="KAF4974985.1"/>
    <property type="molecule type" value="Genomic_DNA"/>
</dbReference>
<dbReference type="AlphaFoldDB" id="A0A8H4UF16"/>
<dbReference type="InterPro" id="IPR003959">
    <property type="entry name" value="ATPase_AAA_core"/>
</dbReference>
<organism evidence="16 17">
    <name type="scientific">Fusarium zealandicum</name>
    <dbReference type="NCBI Taxonomy" id="1053134"/>
    <lineage>
        <taxon>Eukaryota</taxon>
        <taxon>Fungi</taxon>
        <taxon>Dikarya</taxon>
        <taxon>Ascomycota</taxon>
        <taxon>Pezizomycotina</taxon>
        <taxon>Sordariomycetes</taxon>
        <taxon>Hypocreomycetidae</taxon>
        <taxon>Hypocreales</taxon>
        <taxon>Nectriaceae</taxon>
        <taxon>Fusarium</taxon>
        <taxon>Fusarium staphyleae species complex</taxon>
    </lineage>
</organism>
<evidence type="ECO:0000256" key="3">
    <source>
        <dbReference type="ARBA" id="ARBA00004555"/>
    </source>
</evidence>
<feature type="domain" description="BCS1 N-terminal" evidence="15">
    <location>
        <begin position="73"/>
        <end position="282"/>
    </location>
</feature>
<protein>
    <recommendedName>
        <fullName evidence="18">Mitochondrial chaperone BCS1</fullName>
    </recommendedName>
</protein>
<dbReference type="PANTHER" id="PTHR20902">
    <property type="entry name" value="41-2 PROTEIN ANTIGEN-RELATED"/>
    <property type="match status" value="1"/>
</dbReference>
<evidence type="ECO:0000256" key="10">
    <source>
        <dbReference type="ARBA" id="ARBA00022840"/>
    </source>
</evidence>
<evidence type="ECO:0000256" key="12">
    <source>
        <dbReference type="ARBA" id="ARBA00023034"/>
    </source>
</evidence>
<evidence type="ECO:0000256" key="9">
    <source>
        <dbReference type="ARBA" id="ARBA00022824"/>
    </source>
</evidence>
<dbReference type="GO" id="GO:0006888">
    <property type="term" value="P:endoplasmic reticulum to Golgi vesicle-mediated transport"/>
    <property type="evidence" value="ECO:0007669"/>
    <property type="project" value="TreeGrafter"/>
</dbReference>
<accession>A0A8H4UF16</accession>
<dbReference type="PANTHER" id="PTHR20902:SF0">
    <property type="entry name" value="TRAFFICKING PROTEIN PARTICLE COMPLEX SUBUNIT 5"/>
    <property type="match status" value="1"/>
</dbReference>
<dbReference type="GO" id="GO:0016887">
    <property type="term" value="F:ATP hydrolysis activity"/>
    <property type="evidence" value="ECO:0007669"/>
    <property type="project" value="InterPro"/>
</dbReference>
<feature type="compositionally biased region" description="Basic residues" evidence="13">
    <location>
        <begin position="416"/>
        <end position="425"/>
    </location>
</feature>
<feature type="compositionally biased region" description="Acidic residues" evidence="13">
    <location>
        <begin position="388"/>
        <end position="398"/>
    </location>
</feature>
<evidence type="ECO:0000256" key="11">
    <source>
        <dbReference type="ARBA" id="ARBA00022892"/>
    </source>
</evidence>
<dbReference type="GO" id="GO:0005524">
    <property type="term" value="F:ATP binding"/>
    <property type="evidence" value="ECO:0007669"/>
    <property type="project" value="UniProtKB-KW"/>
</dbReference>
<dbReference type="GO" id="GO:0005783">
    <property type="term" value="C:endoplasmic reticulum"/>
    <property type="evidence" value="ECO:0007669"/>
    <property type="project" value="UniProtKB-SubCell"/>
</dbReference>
<feature type="domain" description="AAA+ ATPase" evidence="14">
    <location>
        <begin position="315"/>
        <end position="528"/>
    </location>
</feature>
<dbReference type="InterPro" id="IPR003960">
    <property type="entry name" value="ATPase_AAA_CS"/>
</dbReference>
<evidence type="ECO:0000259" key="15">
    <source>
        <dbReference type="SMART" id="SM01024"/>
    </source>
</evidence>
<feature type="region of interest" description="Disordered" evidence="13">
    <location>
        <begin position="384"/>
        <end position="468"/>
    </location>
</feature>
<dbReference type="SUPFAM" id="SSF52540">
    <property type="entry name" value="P-loop containing nucleoside triphosphate hydrolases"/>
    <property type="match status" value="1"/>
</dbReference>
<evidence type="ECO:0000256" key="5">
    <source>
        <dbReference type="ARBA" id="ARBA00022448"/>
    </source>
</evidence>
<evidence type="ECO:0000313" key="17">
    <source>
        <dbReference type="Proteomes" id="UP000635477"/>
    </source>
</evidence>
<evidence type="ECO:0000256" key="8">
    <source>
        <dbReference type="ARBA" id="ARBA00022801"/>
    </source>
</evidence>
<dbReference type="FunFam" id="3.30.1380.20:FF:000007">
    <property type="entry name" value="Trafficking protein particle complex subunit"/>
    <property type="match status" value="1"/>
</dbReference>
<dbReference type="OrthoDB" id="10251412at2759"/>
<dbReference type="GO" id="GO:1990071">
    <property type="term" value="C:TRAPPII protein complex"/>
    <property type="evidence" value="ECO:0007669"/>
    <property type="project" value="TreeGrafter"/>
</dbReference>
<keyword evidence="5" id="KW-0813">Transport</keyword>
<feature type="compositionally biased region" description="Polar residues" evidence="13">
    <location>
        <begin position="703"/>
        <end position="713"/>
    </location>
</feature>
<evidence type="ECO:0000256" key="4">
    <source>
        <dbReference type="ARBA" id="ARBA00006218"/>
    </source>
</evidence>
<dbReference type="CDD" id="cd14943">
    <property type="entry name" value="TRAPPC5_Trs31"/>
    <property type="match status" value="1"/>
</dbReference>
<evidence type="ECO:0008006" key="18">
    <source>
        <dbReference type="Google" id="ProtNLM"/>
    </source>
</evidence>
<feature type="compositionally biased region" description="Polar residues" evidence="13">
    <location>
        <begin position="647"/>
        <end position="660"/>
    </location>
</feature>
<dbReference type="Pfam" id="PF25426">
    <property type="entry name" value="AAA_lid_BCS1"/>
    <property type="match status" value="1"/>
</dbReference>
<keyword evidence="17" id="KW-1185">Reference proteome</keyword>
<dbReference type="InterPro" id="IPR057495">
    <property type="entry name" value="AAA_lid_BCS1"/>
</dbReference>
<keyword evidence="9" id="KW-0256">Endoplasmic reticulum</keyword>
<dbReference type="InterPro" id="IPR007194">
    <property type="entry name" value="TRAPP_component"/>
</dbReference>
<dbReference type="SUPFAM" id="SSF111126">
    <property type="entry name" value="Ligand-binding domain in the NO signalling and Golgi transport"/>
    <property type="match status" value="1"/>
</dbReference>
<keyword evidence="12" id="KW-0333">Golgi apparatus</keyword>
<dbReference type="GO" id="GO:1990070">
    <property type="term" value="C:TRAPPI protein complex"/>
    <property type="evidence" value="ECO:0007669"/>
    <property type="project" value="TreeGrafter"/>
</dbReference>
<keyword evidence="6" id="KW-0547">Nucleotide-binding</keyword>
<dbReference type="GO" id="GO:0005743">
    <property type="term" value="C:mitochondrial inner membrane"/>
    <property type="evidence" value="ECO:0007669"/>
    <property type="project" value="UniProtKB-SubCell"/>
</dbReference>
<dbReference type="Pfam" id="PF04051">
    <property type="entry name" value="TRAPP"/>
    <property type="match status" value="1"/>
</dbReference>
<comment type="subcellular location">
    <subcellularLocation>
        <location evidence="1">Endoplasmic reticulum</location>
    </subcellularLocation>
    <subcellularLocation>
        <location evidence="3">Golgi apparatus</location>
    </subcellularLocation>
    <subcellularLocation>
        <location evidence="2">Mitochondrion inner membrane</location>
        <topology evidence="2">Single-pass membrane protein</topology>
    </subcellularLocation>
</comment>
<dbReference type="Gene3D" id="3.40.50.300">
    <property type="entry name" value="P-loop containing nucleotide triphosphate hydrolases"/>
    <property type="match status" value="1"/>
</dbReference>
<keyword evidence="7" id="KW-0999">Mitochondrion inner membrane</keyword>
<feature type="compositionally biased region" description="Acidic residues" evidence="13">
    <location>
        <begin position="431"/>
        <end position="444"/>
    </location>
</feature>
<feature type="compositionally biased region" description="Basic residues" evidence="13">
    <location>
        <begin position="671"/>
        <end position="682"/>
    </location>
</feature>
<dbReference type="PROSITE" id="PS00674">
    <property type="entry name" value="AAA"/>
    <property type="match status" value="1"/>
</dbReference>
<dbReference type="Proteomes" id="UP000635477">
    <property type="component" value="Unassembled WGS sequence"/>
</dbReference>
<dbReference type="InterPro" id="IPR027417">
    <property type="entry name" value="P-loop_NTPase"/>
</dbReference>
<keyword evidence="11" id="KW-0931">ER-Golgi transport</keyword>
<feature type="compositionally biased region" description="Basic and acidic residues" evidence="13">
    <location>
        <begin position="399"/>
        <end position="415"/>
    </location>
</feature>
<evidence type="ECO:0000256" key="2">
    <source>
        <dbReference type="ARBA" id="ARBA00004434"/>
    </source>
</evidence>
<comment type="similarity">
    <text evidence="4">Belongs to the TRAPP small subunits family. BET3 subfamily.</text>
</comment>
<feature type="compositionally biased region" description="Basic residues" evidence="13">
    <location>
        <begin position="448"/>
        <end position="464"/>
    </location>
</feature>
<reference evidence="16" key="1">
    <citation type="journal article" date="2020" name="BMC Genomics">
        <title>Correction to: Identification and distribution of gene clusters required for synthesis of sphingolipid metabolism inhibitors in diverse species of the filamentous fungus Fusarium.</title>
        <authorList>
            <person name="Kim H.S."/>
            <person name="Lohmar J.M."/>
            <person name="Busman M."/>
            <person name="Brown D.W."/>
            <person name="Naumann T.A."/>
            <person name="Divon H.H."/>
            <person name="Lysoe E."/>
            <person name="Uhlig S."/>
            <person name="Proctor R.H."/>
        </authorList>
    </citation>
    <scope>NUCLEOTIDE SEQUENCE</scope>
    <source>
        <strain evidence="16">NRRL 22465</strain>
    </source>
</reference>
<reference evidence="16" key="2">
    <citation type="submission" date="2020-05" db="EMBL/GenBank/DDBJ databases">
        <authorList>
            <person name="Kim H.-S."/>
            <person name="Proctor R.H."/>
            <person name="Brown D.W."/>
        </authorList>
    </citation>
    <scope>NUCLEOTIDE SEQUENCE</scope>
    <source>
        <strain evidence="16">NRRL 22465</strain>
    </source>
</reference>
<keyword evidence="10" id="KW-0067">ATP-binding</keyword>
<keyword evidence="7" id="KW-0496">Mitochondrion</keyword>
<evidence type="ECO:0000256" key="1">
    <source>
        <dbReference type="ARBA" id="ARBA00004240"/>
    </source>
</evidence>
<dbReference type="Pfam" id="PF00004">
    <property type="entry name" value="AAA"/>
    <property type="match status" value="2"/>
</dbReference>
<sequence>MESLSKMGKMGLPPFLQSINSSSASNESSPFPPGIMDTILVSAGQASPLLQLFLFVYRLLGAQLGLDPSVLLTFLGLLWGLSKVFDQVYETVEGLINQYLRCVMFVSEEDHIYNHFMFFLSEREDITRNRHLAAQTVWKSAWDEEDSAQTLEVMSVEDGDDSPKYLNFASQAARCGPRYVPAMGATGFWHNGTYFKVYRQKQPVQNTNGWPGQKDLEELRISCFGRSIEPIKKLLADAKKAYYLDTRQKTTIYRPRTKENRRDAWSMWHQVARRPIRPMRTVVLENEEKRDILKDINDYLHPATPKWYASRGIPLRRGYLFHGPPGTGKTSFSFALAGVFGIDIYVISLQDPTVSEEDLAVLFTRLPRRCVVLLEDIDTAGLRRSGDEEAEKEDGDDTEATKDGEEKKEIQDKKEEKKKKKKSKKPKDDTPDSSDSDSDTDSSEEDRKRRKRKYNKRGRGRTSTRSRNTNTILAVESISLSGLLNAIDGVASHEGRILIMTTNKPESLDDALIRPGRVDVQVGFKNATSSQATELFYRMYEVSSKARASLKTAAQNGSISGHIENKDSELDLSVDELKKASVEFGQLIPEDTFSPAEIQGFLLKRKKMPRKAVEDAAGWIEATIKQKEVKSKVVTVQFKVRAFGEARSSSSGPHTVTISPWTPPDLPSPRLHVRHPARKPHRNSQPQRLHKTETLQLRHAQPPATSSMSNLQPSPGAPAGGSKEPGLRYPSTGKTIYNRPLNRTKTAELSQASFAYLFGEMVTYAQRRVKGIQELEQRLNLQGHSIGLKLLDLLLFREPARTQLRPLSIIALLHLIKQNVWQHLFGRQADRLEKSANAETPDEYMIIDNEPLVNQYISVPKEMSQLNCAAFVAGVVEGVCDGADFPARVTAHTVAEGDMWPGKTVFLVKFRPEVLEREGFLGKS</sequence>
<evidence type="ECO:0000313" key="16">
    <source>
        <dbReference type="EMBL" id="KAF4974985.1"/>
    </source>
</evidence>
<feature type="region of interest" description="Disordered" evidence="13">
    <location>
        <begin position="645"/>
        <end position="728"/>
    </location>
</feature>
<evidence type="ECO:0000256" key="7">
    <source>
        <dbReference type="ARBA" id="ARBA00022792"/>
    </source>
</evidence>
<keyword evidence="7" id="KW-0472">Membrane</keyword>
<dbReference type="GO" id="GO:1990072">
    <property type="term" value="C:TRAPPIII protein complex"/>
    <property type="evidence" value="ECO:0007669"/>
    <property type="project" value="TreeGrafter"/>
</dbReference>
<dbReference type="InterPro" id="IPR016696">
    <property type="entry name" value="TRAPP-I_su5"/>
</dbReference>
<dbReference type="SMART" id="SM01024">
    <property type="entry name" value="BCS1_N"/>
    <property type="match status" value="1"/>
</dbReference>
<dbReference type="Gene3D" id="3.30.1380.20">
    <property type="entry name" value="Trafficking protein particle complex subunit 3"/>
    <property type="match status" value="1"/>
</dbReference>
<dbReference type="Pfam" id="PF08740">
    <property type="entry name" value="BCS1_N"/>
    <property type="match status" value="1"/>
</dbReference>
<keyword evidence="8" id="KW-0378">Hydrolase</keyword>
<gene>
    <name evidence="16" type="ORF">FZEAL_8169</name>
</gene>
<evidence type="ECO:0000256" key="6">
    <source>
        <dbReference type="ARBA" id="ARBA00022741"/>
    </source>
</evidence>
<proteinExistence type="inferred from homology"/>
<evidence type="ECO:0000256" key="13">
    <source>
        <dbReference type="SAM" id="MobiDB-lite"/>
    </source>
</evidence>
<dbReference type="SMART" id="SM00382">
    <property type="entry name" value="AAA"/>
    <property type="match status" value="1"/>
</dbReference>
<comment type="caution">
    <text evidence="16">The sequence shown here is derived from an EMBL/GenBank/DDBJ whole genome shotgun (WGS) entry which is preliminary data.</text>
</comment>
<dbReference type="InterPro" id="IPR003593">
    <property type="entry name" value="AAA+_ATPase"/>
</dbReference>
<name>A0A8H4UF16_9HYPO</name>